<feature type="compositionally biased region" description="Low complexity" evidence="1">
    <location>
        <begin position="23"/>
        <end position="39"/>
    </location>
</feature>
<dbReference type="EnsemblPlants" id="OMERI02G22420.1">
    <property type="protein sequence ID" value="OMERI02G22420.1"/>
    <property type="gene ID" value="OMERI02G22420"/>
</dbReference>
<name>A0A0E0CMV5_9ORYZ</name>
<reference evidence="2" key="2">
    <citation type="submission" date="2018-05" db="EMBL/GenBank/DDBJ databases">
        <title>OmerRS3 (Oryza meridionalis Reference Sequence Version 3).</title>
        <authorList>
            <person name="Zhang J."/>
            <person name="Kudrna D."/>
            <person name="Lee S."/>
            <person name="Talag J."/>
            <person name="Welchert J."/>
            <person name="Wing R.A."/>
        </authorList>
    </citation>
    <scope>NUCLEOTIDE SEQUENCE [LARGE SCALE GENOMIC DNA]</scope>
    <source>
        <strain evidence="2">cv. OR44</strain>
    </source>
</reference>
<dbReference type="HOGENOM" id="CLU_1520193_0_0_1"/>
<feature type="compositionally biased region" description="Gly residues" evidence="1">
    <location>
        <begin position="61"/>
        <end position="71"/>
    </location>
</feature>
<evidence type="ECO:0000313" key="3">
    <source>
        <dbReference type="Proteomes" id="UP000008021"/>
    </source>
</evidence>
<dbReference type="Proteomes" id="UP000008021">
    <property type="component" value="Chromosome 2"/>
</dbReference>
<keyword evidence="3" id="KW-1185">Reference proteome</keyword>
<proteinExistence type="predicted"/>
<feature type="compositionally biased region" description="Basic and acidic residues" evidence="1">
    <location>
        <begin position="72"/>
        <end position="84"/>
    </location>
</feature>
<evidence type="ECO:0000313" key="2">
    <source>
        <dbReference type="EnsemblPlants" id="OMERI02G22420.1"/>
    </source>
</evidence>
<dbReference type="Gramene" id="OMERI02G22420.1">
    <property type="protein sequence ID" value="OMERI02G22420.1"/>
    <property type="gene ID" value="OMERI02G22420"/>
</dbReference>
<feature type="compositionally biased region" description="Gly residues" evidence="1">
    <location>
        <begin position="9"/>
        <end position="22"/>
    </location>
</feature>
<evidence type="ECO:0000256" key="1">
    <source>
        <dbReference type="SAM" id="MobiDB-lite"/>
    </source>
</evidence>
<feature type="region of interest" description="Disordered" evidence="1">
    <location>
        <begin position="1"/>
        <end position="142"/>
    </location>
</feature>
<dbReference type="STRING" id="40149.A0A0E0CMV5"/>
<reference evidence="2" key="1">
    <citation type="submission" date="2015-04" db="UniProtKB">
        <authorList>
            <consortium name="EnsemblPlants"/>
        </authorList>
    </citation>
    <scope>IDENTIFICATION</scope>
</reference>
<organism evidence="2">
    <name type="scientific">Oryza meridionalis</name>
    <dbReference type="NCBI Taxonomy" id="40149"/>
    <lineage>
        <taxon>Eukaryota</taxon>
        <taxon>Viridiplantae</taxon>
        <taxon>Streptophyta</taxon>
        <taxon>Embryophyta</taxon>
        <taxon>Tracheophyta</taxon>
        <taxon>Spermatophyta</taxon>
        <taxon>Magnoliopsida</taxon>
        <taxon>Liliopsida</taxon>
        <taxon>Poales</taxon>
        <taxon>Poaceae</taxon>
        <taxon>BOP clade</taxon>
        <taxon>Oryzoideae</taxon>
        <taxon>Oryzeae</taxon>
        <taxon>Oryzinae</taxon>
        <taxon>Oryza</taxon>
    </lineage>
</organism>
<dbReference type="AlphaFoldDB" id="A0A0E0CMV5"/>
<sequence>MFYQRRGRGGVTGARSSGGGTAGLRAAAARARSGAAVAGRRNRGRGGGIAAREWRGRRSRGTGGGVAGGEQRGGRRAEERRGQRGDAVVEGAPSGGDGEGAESPSPPPPTATATATASDLRPPEHQVARHRASTDKLGPLVDGEGLFYKPLQAGEHGEQEAAFYATFSAHPAFLPCV</sequence>
<protein>
    <submittedName>
        <fullName evidence="2">Uncharacterized protein</fullName>
    </submittedName>
</protein>
<accession>A0A0E0CMV5</accession>